<name>A0A4Q9L152_9MICR</name>
<dbReference type="AlphaFoldDB" id="A0A4Q9L152"/>
<dbReference type="VEuPathDB" id="MicrosporidiaDB:CWI39_1491p0010"/>
<dbReference type="EMBL" id="PIXR01001491">
    <property type="protein sequence ID" value="TBU01074.1"/>
    <property type="molecule type" value="Genomic_DNA"/>
</dbReference>
<protein>
    <submittedName>
        <fullName evidence="1">Uncharacterized protein</fullName>
    </submittedName>
</protein>
<dbReference type="Proteomes" id="UP000293045">
    <property type="component" value="Unassembled WGS sequence"/>
</dbReference>
<evidence type="ECO:0000313" key="1">
    <source>
        <dbReference type="EMBL" id="TBU01074.1"/>
    </source>
</evidence>
<dbReference type="SUPFAM" id="SSF82171">
    <property type="entry name" value="DPP6 N-terminal domain-like"/>
    <property type="match status" value="1"/>
</dbReference>
<organism evidence="1 2">
    <name type="scientific">Hamiltosporidium magnivora</name>
    <dbReference type="NCBI Taxonomy" id="148818"/>
    <lineage>
        <taxon>Eukaryota</taxon>
        <taxon>Fungi</taxon>
        <taxon>Fungi incertae sedis</taxon>
        <taxon>Microsporidia</taxon>
        <taxon>Dubosqiidae</taxon>
        <taxon>Hamiltosporidium</taxon>
    </lineage>
</organism>
<gene>
    <name evidence="1" type="ORF">CWI39_1491p0010</name>
</gene>
<reference evidence="1 2" key="1">
    <citation type="submission" date="2017-12" db="EMBL/GenBank/DDBJ databases">
        <authorList>
            <person name="Pombert J.-F."/>
            <person name="Haag K.L."/>
            <person name="Ebert D."/>
        </authorList>
    </citation>
    <scope>NUCLEOTIDE SEQUENCE [LARGE SCALE GENOMIC DNA]</scope>
    <source>
        <strain evidence="1">IL-BN-2</strain>
    </source>
</reference>
<dbReference type="Gene3D" id="2.130.10.10">
    <property type="entry name" value="YVTN repeat-like/Quinoprotein amine dehydrogenase"/>
    <property type="match status" value="1"/>
</dbReference>
<dbReference type="VEuPathDB" id="MicrosporidiaDB:CWI36_1063p0020"/>
<sequence length="586" mass="70719">MLITGKNLDTFYENGKIKILRDNAVYSITDDKKDMKYENINSKEYFYKIIDNKIFAIKRKELFIKNNDFYKKIMNFSNKKLEKSDDFYYFDGEIYFIERIDDSFCLKNDEKSLLENLNVNFYIFKGFYLYFATENSLFSYNLKNNEILEILEKKSIVSFDISNNFIVLSDNSNKIFIYDKNTKKCLNFYHWHSNKVSNLIIDPSETFILSTCDNRTVLRYDFKIFKKIFLFEYEGNFISIRIHGLYFVVLTDIFVYLYGRDTGMLESVFYTLGKINKFLLLDTSKTKPLEKKVGKDILNLKKNETKIIFENILNKDFYIKETKERQKLIFYKKNMVMIYDLESKKISKIFKVKNQIENIFLSKFYLFLLFLEKRENERNFYVVKKYKILENSFEEVNEFLIIFSNKIQNIYTDKFNNLYFRCKNMLYRLDASNVHFFVSDSIKAVFDIENYLILAENERFRDLSSDKFNYDGNKYSFCKKFKFLNGTVYFIVKDTIYSFNFEEEITIPLLCVANIKDYYISEDEKIYLIFQEKKIIKIFEKVEDKCVSMKYVCNKEIRTDGEIHGFVTEKYLLNRRKELISIENKL</sequence>
<comment type="caution">
    <text evidence="1">The sequence shown here is derived from an EMBL/GenBank/DDBJ whole genome shotgun (WGS) entry which is preliminary data.</text>
</comment>
<accession>A0A4Q9L152</accession>
<evidence type="ECO:0000313" key="2">
    <source>
        <dbReference type="Proteomes" id="UP000293045"/>
    </source>
</evidence>
<proteinExistence type="predicted"/>
<dbReference type="InterPro" id="IPR015943">
    <property type="entry name" value="WD40/YVTN_repeat-like_dom_sf"/>
</dbReference>